<name>A0A4Z1A0L2_9LEPT</name>
<sequence length="70" mass="7825">MERRARSLWVGTEEPKGMGAAMTWRGNILPPLWSDGDRGVLNPKPYNPFPLDNLPKFQILTGKLEKGAFG</sequence>
<protein>
    <submittedName>
        <fullName evidence="1">Uncharacterized protein</fullName>
    </submittedName>
</protein>
<gene>
    <name evidence="1" type="ORF">EHQ62_08930</name>
</gene>
<evidence type="ECO:0000313" key="2">
    <source>
        <dbReference type="Proteomes" id="UP000297567"/>
    </source>
</evidence>
<comment type="caution">
    <text evidence="1">The sequence shown here is derived from an EMBL/GenBank/DDBJ whole genome shotgun (WGS) entry which is preliminary data.</text>
</comment>
<reference evidence="1" key="1">
    <citation type="journal article" date="2019" name="PLoS Negl. Trop. Dis.">
        <title>Revisiting the worldwide diversity of Leptospira species in the environment.</title>
        <authorList>
            <person name="Vincent A.T."/>
            <person name="Schiettekatte O."/>
            <person name="Bourhy P."/>
            <person name="Veyrier F.J."/>
            <person name="Picardeau M."/>
        </authorList>
    </citation>
    <scope>NUCLEOTIDE SEQUENCE [LARGE SCALE GENOMIC DNA]</scope>
    <source>
        <strain evidence="1">201702451</strain>
    </source>
</reference>
<evidence type="ECO:0000313" key="1">
    <source>
        <dbReference type="EMBL" id="TGL67515.1"/>
    </source>
</evidence>
<proteinExistence type="predicted"/>
<dbReference type="EMBL" id="RQGH01000023">
    <property type="protein sequence ID" value="TGL67515.1"/>
    <property type="molecule type" value="Genomic_DNA"/>
</dbReference>
<accession>A0A4Z1A0L2</accession>
<keyword evidence="2" id="KW-1185">Reference proteome</keyword>
<dbReference type="AlphaFoldDB" id="A0A4Z1A0L2"/>
<dbReference type="Proteomes" id="UP000297567">
    <property type="component" value="Unassembled WGS sequence"/>
</dbReference>
<organism evidence="1 2">
    <name type="scientific">Leptospira jelokensis</name>
    <dbReference type="NCBI Taxonomy" id="2484931"/>
    <lineage>
        <taxon>Bacteria</taxon>
        <taxon>Pseudomonadati</taxon>
        <taxon>Spirochaetota</taxon>
        <taxon>Spirochaetia</taxon>
        <taxon>Leptospirales</taxon>
        <taxon>Leptospiraceae</taxon>
        <taxon>Leptospira</taxon>
    </lineage>
</organism>